<dbReference type="Pfam" id="PF00668">
    <property type="entry name" value="Condensation"/>
    <property type="match status" value="1"/>
</dbReference>
<evidence type="ECO:0000313" key="2">
    <source>
        <dbReference type="EMBL" id="SUI52568.1"/>
    </source>
</evidence>
<accession>A0A379YZ41</accession>
<dbReference type="Proteomes" id="UP000255529">
    <property type="component" value="Unassembled WGS sequence"/>
</dbReference>
<dbReference type="AlphaFoldDB" id="A0A379YZ41"/>
<dbReference type="RefSeq" id="WP_115183196.1">
    <property type="nucleotide sequence ID" value="NZ_CAMKUF010000002.1"/>
</dbReference>
<dbReference type="GO" id="GO:0043041">
    <property type="term" value="P:amino acid activation for nonribosomal peptide biosynthetic process"/>
    <property type="evidence" value="ECO:0007669"/>
    <property type="project" value="TreeGrafter"/>
</dbReference>
<dbReference type="SUPFAM" id="SSF52777">
    <property type="entry name" value="CoA-dependent acyltransferases"/>
    <property type="match status" value="2"/>
</dbReference>
<evidence type="ECO:0000313" key="3">
    <source>
        <dbReference type="Proteomes" id="UP000255529"/>
    </source>
</evidence>
<dbReference type="InterPro" id="IPR023213">
    <property type="entry name" value="CAT-like_dom_sf"/>
</dbReference>
<gene>
    <name evidence="2" type="primary">dhbF_2</name>
    <name evidence="2" type="ORF">NCTC11544_01340</name>
</gene>
<reference evidence="2 3" key="1">
    <citation type="submission" date="2018-06" db="EMBL/GenBank/DDBJ databases">
        <authorList>
            <consortium name="Pathogen Informatics"/>
            <person name="Doyle S."/>
        </authorList>
    </citation>
    <scope>NUCLEOTIDE SEQUENCE [LARGE SCALE GENOMIC DNA]</scope>
    <source>
        <strain evidence="2 3">NCTC11544</strain>
    </source>
</reference>
<feature type="domain" description="Condensation" evidence="1">
    <location>
        <begin position="11"/>
        <end position="365"/>
    </location>
</feature>
<dbReference type="Gene3D" id="3.30.559.10">
    <property type="entry name" value="Chloramphenicol acetyltransferase-like domain"/>
    <property type="match status" value="1"/>
</dbReference>
<sequence length="448" mass="49536">MSGTVLATEWLPLTPAQLDFWDEFTLHPRQPFSTVAHVTELRGAVDERALARAITLTMAETQAFALRFSAATGDSPPLQRYDPQSVPALQQIDLQAQSDPYQAAMRLMQADVERPIDLRSEPVAVVWLIKLEPSRYLWYLRTHHIVIDGFGMALVEHRCATLYAHFLGNGAVGQALGSFSAFQHHELAYAASERCSKDRLFWQNYLPPSQTLPTVRKGGREYGVKCLSTSTALPEEISSRLRELSERSGIGWPDLLLALSAAWLFFTLPPLPHDKGDTRTLWMPVMNRRSSQATNTPALAVNTLPLLVSLRGEETLGRFLSDMAQRLRELRSHAGYRLRQIAADRGVTPASRLFISPFINVQPFDPAGFSGCTSTRRVLAGGSGDGANLTFRGRTDAGDLYLDIDIYVQQFPTAGVADYGNALQEFLLRALQEEALETAVGELVAVPA</sequence>
<evidence type="ECO:0000259" key="1">
    <source>
        <dbReference type="Pfam" id="PF00668"/>
    </source>
</evidence>
<proteinExistence type="predicted"/>
<organism evidence="2 3">
    <name type="scientific">Serratia quinivorans</name>
    <dbReference type="NCBI Taxonomy" id="137545"/>
    <lineage>
        <taxon>Bacteria</taxon>
        <taxon>Pseudomonadati</taxon>
        <taxon>Pseudomonadota</taxon>
        <taxon>Gammaproteobacteria</taxon>
        <taxon>Enterobacterales</taxon>
        <taxon>Yersiniaceae</taxon>
        <taxon>Serratia</taxon>
    </lineage>
</organism>
<dbReference type="PANTHER" id="PTHR45527:SF1">
    <property type="entry name" value="FATTY ACID SYNTHASE"/>
    <property type="match status" value="1"/>
</dbReference>
<dbReference type="GO" id="GO:0031177">
    <property type="term" value="F:phosphopantetheine binding"/>
    <property type="evidence" value="ECO:0007669"/>
    <property type="project" value="TreeGrafter"/>
</dbReference>
<dbReference type="PANTHER" id="PTHR45527">
    <property type="entry name" value="NONRIBOSOMAL PEPTIDE SYNTHETASE"/>
    <property type="match status" value="1"/>
</dbReference>
<protein>
    <submittedName>
        <fullName evidence="2">Dimodular nonribosomal peptide synthase</fullName>
    </submittedName>
</protein>
<dbReference type="GO" id="GO:0005737">
    <property type="term" value="C:cytoplasm"/>
    <property type="evidence" value="ECO:0007669"/>
    <property type="project" value="TreeGrafter"/>
</dbReference>
<dbReference type="GO" id="GO:0044550">
    <property type="term" value="P:secondary metabolite biosynthetic process"/>
    <property type="evidence" value="ECO:0007669"/>
    <property type="project" value="TreeGrafter"/>
</dbReference>
<dbReference type="InterPro" id="IPR001242">
    <property type="entry name" value="Condensation_dom"/>
</dbReference>
<dbReference type="EMBL" id="UGYN01000002">
    <property type="protein sequence ID" value="SUI52568.1"/>
    <property type="molecule type" value="Genomic_DNA"/>
</dbReference>
<dbReference type="Gene3D" id="3.30.559.30">
    <property type="entry name" value="Nonribosomal peptide synthetase, condensation domain"/>
    <property type="match status" value="1"/>
</dbReference>
<name>A0A379YZ41_9GAMM</name>
<dbReference type="GO" id="GO:0003824">
    <property type="term" value="F:catalytic activity"/>
    <property type="evidence" value="ECO:0007669"/>
    <property type="project" value="InterPro"/>
</dbReference>